<dbReference type="Pfam" id="PF04312">
    <property type="entry name" value="DUF460"/>
    <property type="match status" value="1"/>
</dbReference>
<organism evidence="3 4">
    <name type="scientific">Halanaeroarchaeum sulfurireducens</name>
    <dbReference type="NCBI Taxonomy" id="1604004"/>
    <lineage>
        <taxon>Archaea</taxon>
        <taxon>Methanobacteriati</taxon>
        <taxon>Methanobacteriota</taxon>
        <taxon>Stenosarchaea group</taxon>
        <taxon>Halobacteria</taxon>
        <taxon>Halobacteriales</taxon>
        <taxon>Halobacteriaceae</taxon>
        <taxon>Halanaeroarchaeum</taxon>
    </lineage>
</organism>
<protein>
    <recommendedName>
        <fullName evidence="5">DUF460 domain-containing protein</fullName>
    </recommendedName>
</protein>
<evidence type="ECO:0000256" key="1">
    <source>
        <dbReference type="SAM" id="Coils"/>
    </source>
</evidence>
<evidence type="ECO:0000256" key="2">
    <source>
        <dbReference type="SAM" id="MobiDB-lite"/>
    </source>
</evidence>
<gene>
    <name evidence="3" type="ORF">HLASA_2078</name>
</gene>
<reference evidence="3 4" key="2">
    <citation type="journal article" date="2016" name="Stand. Genomic Sci.">
        <title>Complete genome sequence of 'Halanaeroarchaeum sulfurireducens' M27-SA2, a sulfur-reducing and acetate-oxidizing haloarchaeon from the deep-sea hypersaline anoxic lake Medee.</title>
        <authorList>
            <person name="Messina E."/>
            <person name="Sorokin D.Y."/>
            <person name="Kublanov I.V."/>
            <person name="Toshchakov S."/>
            <person name="Lopatina A."/>
            <person name="Arcadi E."/>
            <person name="Smedile F."/>
            <person name="La Spada G."/>
            <person name="La Cono V."/>
            <person name="Yakimov M.M."/>
        </authorList>
    </citation>
    <scope>NUCLEOTIDE SEQUENCE [LARGE SCALE GENOMIC DNA]</scope>
    <source>
        <strain evidence="3 4">M27-SA2</strain>
    </source>
</reference>
<evidence type="ECO:0000313" key="3">
    <source>
        <dbReference type="EMBL" id="ALG82948.1"/>
    </source>
</evidence>
<dbReference type="PATRIC" id="fig|1604004.5.peg.2184"/>
<feature type="coiled-coil region" evidence="1">
    <location>
        <begin position="420"/>
        <end position="506"/>
    </location>
</feature>
<keyword evidence="1" id="KW-0175">Coiled coil</keyword>
<dbReference type="KEGG" id="hsf:HLASA_2078"/>
<dbReference type="EMBL" id="CP011564">
    <property type="protein sequence ID" value="ALG82948.1"/>
    <property type="molecule type" value="Genomic_DNA"/>
</dbReference>
<reference evidence="4" key="1">
    <citation type="submission" date="2015-05" db="EMBL/GenBank/DDBJ databases">
        <title>Complete genome sequence of Halanaeroarchaeum sulfurireducens type strain M27-SA2, a sulfate-reducer haloarchaeon from marine anoxic lake Medee.</title>
        <authorList>
            <person name="Messina E."/>
            <person name="Kublanov I.V."/>
            <person name="Toshchakov S."/>
            <person name="Arcadi E."/>
            <person name="La Spada G."/>
            <person name="La Cono V."/>
            <person name="Yakimov M.M."/>
        </authorList>
    </citation>
    <scope>NUCLEOTIDE SEQUENCE [LARGE SCALE GENOMIC DNA]</scope>
    <source>
        <strain evidence="4">M27-SA2</strain>
    </source>
</reference>
<evidence type="ECO:0000313" key="4">
    <source>
        <dbReference type="Proteomes" id="UP000060390"/>
    </source>
</evidence>
<dbReference type="PANTHER" id="PTHR40707:SF1">
    <property type="entry name" value="DUF460 DOMAIN-CONTAINING PROTEIN"/>
    <property type="match status" value="1"/>
</dbReference>
<dbReference type="PANTHER" id="PTHR40707">
    <property type="entry name" value="POSSIBLE NUCLEASE OF RNASE H FOLD, RUVC/YQGF FAMILY"/>
    <property type="match status" value="1"/>
</dbReference>
<accession>A0A0N9ND44</accession>
<dbReference type="RefSeq" id="WP_054519943.1">
    <property type="nucleotide sequence ID" value="NZ_CP011564.1"/>
</dbReference>
<sequence>MSTRTRALDAVVFGVDVQSGDVRGDGPSYALSVFDGESVDRDVVSRRKLLRLVADREPAIVATDNMYELAADKDDLVHLLGALPAATKLVQVTGDERPEPLSRVAARHGVDYGKDPMKEAEAAARLAARNVGYEVSAFTDETRVKVARGRSTGKGGWSEDRYTRRIHGAVKRTAREVETALNDAGLDYDRDATEKYGGFSNAIFTVQARVAEIPVSEYRSGDTRIEIEPLRRDGIEFRPLAKRRDAVIVGVDPGTTTGLGLVGLDGRVLDVWSSRTADTAEVVEWIIEHGRPVVVAADVTPIPETVEKIRRSFNAARWIPDADLPVDEKLHRTRDASYDNDHERDALSAALFAHDDHADQIERVIRKVPRELDHETVVARVLRDDLSAEAVIEEMTEEETDEESAEATPSPEPSEEQRRIRDLETQVERLQGYVSDLEADLEAKEAEIEEYEAKLSEARREERREVKTRREVSHLRWKNDSLEAELEEERRRADELETKLERLKDLWKLDHSNFADVDTNDDLVSVKPVEKFSLDALRTAEQEYGIARGDIVYLRDASGAGRRTAEQLVEYEPRLVVRDGGGLSDVADRLLFEHEIPVAPAEDITIQQVDELAVARETDVEEAIDAWERRAEQRRREQNAEMVDAIISEHRADRV</sequence>
<feature type="compositionally biased region" description="Acidic residues" evidence="2">
    <location>
        <begin position="394"/>
        <end position="405"/>
    </location>
</feature>
<dbReference type="GeneID" id="26011411"/>
<proteinExistence type="predicted"/>
<name>A0A0N9ND44_9EURY</name>
<dbReference type="Proteomes" id="UP000060390">
    <property type="component" value="Chromosome"/>
</dbReference>
<dbReference type="AlphaFoldDB" id="A0A0N9ND44"/>
<feature type="region of interest" description="Disordered" evidence="2">
    <location>
        <begin position="394"/>
        <end position="419"/>
    </location>
</feature>
<evidence type="ECO:0008006" key="5">
    <source>
        <dbReference type="Google" id="ProtNLM"/>
    </source>
</evidence>
<dbReference type="InterPro" id="IPR007408">
    <property type="entry name" value="DUF460"/>
</dbReference>
<dbReference type="STRING" id="1604004.HLASA_2078"/>